<feature type="non-terminal residue" evidence="1">
    <location>
        <position position="1"/>
    </location>
</feature>
<evidence type="ECO:0000313" key="1">
    <source>
        <dbReference type="EMBL" id="KRZ30821.1"/>
    </source>
</evidence>
<keyword evidence="2" id="KW-1185">Reference proteome</keyword>
<dbReference type="Proteomes" id="UP000054805">
    <property type="component" value="Unassembled WGS sequence"/>
</dbReference>
<organism evidence="1 2">
    <name type="scientific">Trichinella pseudospiralis</name>
    <name type="common">Parasitic roundworm</name>
    <dbReference type="NCBI Taxonomy" id="6337"/>
    <lineage>
        <taxon>Eukaryota</taxon>
        <taxon>Metazoa</taxon>
        <taxon>Ecdysozoa</taxon>
        <taxon>Nematoda</taxon>
        <taxon>Enoplea</taxon>
        <taxon>Dorylaimia</taxon>
        <taxon>Trichinellida</taxon>
        <taxon>Trichinellidae</taxon>
        <taxon>Trichinella</taxon>
    </lineage>
</organism>
<dbReference type="AlphaFoldDB" id="A0A0V1J881"/>
<comment type="caution">
    <text evidence="1">The sequence shown here is derived from an EMBL/GenBank/DDBJ whole genome shotgun (WGS) entry which is preliminary data.</text>
</comment>
<sequence>LVNRRNVRGAQKRLRRCNVNGFKSDNRDRSKKSLADFQARAATSYKNQAKRFPILSEHCHDLRIAHQFKITKSGEDFL</sequence>
<reference evidence="1 2" key="1">
    <citation type="submission" date="2015-01" db="EMBL/GenBank/DDBJ databases">
        <title>Evolution of Trichinella species and genotypes.</title>
        <authorList>
            <person name="Korhonen P.K."/>
            <person name="Edoardo P."/>
            <person name="Giuseppe L.R."/>
            <person name="Gasser R.B."/>
        </authorList>
    </citation>
    <scope>NUCLEOTIDE SEQUENCE [LARGE SCALE GENOMIC DNA]</scope>
    <source>
        <strain evidence="1">ISS588</strain>
    </source>
</reference>
<name>A0A0V1J881_TRIPS</name>
<accession>A0A0V1J881</accession>
<feature type="non-terminal residue" evidence="1">
    <location>
        <position position="78"/>
    </location>
</feature>
<evidence type="ECO:0000313" key="2">
    <source>
        <dbReference type="Proteomes" id="UP000054805"/>
    </source>
</evidence>
<protein>
    <submittedName>
        <fullName evidence="1">Uncharacterized protein</fullName>
    </submittedName>
</protein>
<gene>
    <name evidence="1" type="ORF">T4B_14698</name>
</gene>
<dbReference type="EMBL" id="JYDS01000031">
    <property type="protein sequence ID" value="KRZ30821.1"/>
    <property type="molecule type" value="Genomic_DNA"/>
</dbReference>
<proteinExistence type="predicted"/>